<feature type="transmembrane region" description="Helical" evidence="1">
    <location>
        <begin position="28"/>
        <end position="52"/>
    </location>
</feature>
<keyword evidence="1" id="KW-1133">Transmembrane helix</keyword>
<keyword evidence="1" id="KW-0812">Transmembrane</keyword>
<evidence type="ECO:0000256" key="1">
    <source>
        <dbReference type="SAM" id="Phobius"/>
    </source>
</evidence>
<accession>A0ABU1XRD5</accession>
<reference evidence="2 3" key="1">
    <citation type="submission" date="2023-07" db="EMBL/GenBank/DDBJ databases">
        <title>Sorghum-associated microbial communities from plants grown in Nebraska, USA.</title>
        <authorList>
            <person name="Schachtman D."/>
        </authorList>
    </citation>
    <scope>NUCLEOTIDE SEQUENCE [LARGE SCALE GENOMIC DNA]</scope>
    <source>
        <strain evidence="2 3">4099</strain>
    </source>
</reference>
<evidence type="ECO:0000313" key="2">
    <source>
        <dbReference type="EMBL" id="MDR7191319.1"/>
    </source>
</evidence>
<keyword evidence="1" id="KW-0472">Membrane</keyword>
<protein>
    <recommendedName>
        <fullName evidence="4">Concentrative nucleoside transporter N-terminal domain-containing protein</fullName>
    </recommendedName>
</protein>
<keyword evidence="3" id="KW-1185">Reference proteome</keyword>
<proteinExistence type="predicted"/>
<gene>
    <name evidence="2" type="ORF">J2W68_000021</name>
</gene>
<dbReference type="RefSeq" id="WP_310231386.1">
    <property type="nucleotide sequence ID" value="NZ_JAVDWO010000001.1"/>
</dbReference>
<dbReference type="EMBL" id="JAVDWO010000001">
    <property type="protein sequence ID" value="MDR7191319.1"/>
    <property type="molecule type" value="Genomic_DNA"/>
</dbReference>
<sequence>MDALQIGLLVVGLTLLVIGYRRNNRNLLLGAAVVLLACGAIPEFVAGFHAGVSSS</sequence>
<name>A0ABU1XRD5_9GAMM</name>
<organism evidence="2 3">
    <name type="scientific">Luteimonas terrae</name>
    <dbReference type="NCBI Taxonomy" id="1530191"/>
    <lineage>
        <taxon>Bacteria</taxon>
        <taxon>Pseudomonadati</taxon>
        <taxon>Pseudomonadota</taxon>
        <taxon>Gammaproteobacteria</taxon>
        <taxon>Lysobacterales</taxon>
        <taxon>Lysobacteraceae</taxon>
        <taxon>Luteimonas</taxon>
    </lineage>
</organism>
<dbReference type="Proteomes" id="UP001256588">
    <property type="component" value="Unassembled WGS sequence"/>
</dbReference>
<evidence type="ECO:0008006" key="4">
    <source>
        <dbReference type="Google" id="ProtNLM"/>
    </source>
</evidence>
<evidence type="ECO:0000313" key="3">
    <source>
        <dbReference type="Proteomes" id="UP001256588"/>
    </source>
</evidence>
<comment type="caution">
    <text evidence="2">The sequence shown here is derived from an EMBL/GenBank/DDBJ whole genome shotgun (WGS) entry which is preliminary data.</text>
</comment>
<feature type="transmembrane region" description="Helical" evidence="1">
    <location>
        <begin position="6"/>
        <end position="21"/>
    </location>
</feature>